<evidence type="ECO:0000313" key="5">
    <source>
        <dbReference type="EMBL" id="WFD37534.1"/>
    </source>
</evidence>
<protein>
    <recommendedName>
        <fullName evidence="7">GCF C-terminal domain-containing protein</fullName>
    </recommendedName>
</protein>
<dbReference type="PANTHER" id="PTHR12214">
    <property type="entry name" value="GC-RICH SEQUENCE DNA-BINDING FACTOR"/>
    <property type="match status" value="1"/>
</dbReference>
<dbReference type="AlphaFoldDB" id="A0AAF0F016"/>
<dbReference type="GeneID" id="85224127"/>
<organism evidence="5 6">
    <name type="scientific">Malassezia japonica</name>
    <dbReference type="NCBI Taxonomy" id="223818"/>
    <lineage>
        <taxon>Eukaryota</taxon>
        <taxon>Fungi</taxon>
        <taxon>Dikarya</taxon>
        <taxon>Basidiomycota</taxon>
        <taxon>Ustilaginomycotina</taxon>
        <taxon>Malasseziomycetes</taxon>
        <taxon>Malasseziales</taxon>
        <taxon>Malasseziaceae</taxon>
        <taxon>Malassezia</taxon>
    </lineage>
</organism>
<evidence type="ECO:0008006" key="7">
    <source>
        <dbReference type="Google" id="ProtNLM"/>
    </source>
</evidence>
<dbReference type="EMBL" id="CP119958">
    <property type="protein sequence ID" value="WFD37534.1"/>
    <property type="molecule type" value="Genomic_DNA"/>
</dbReference>
<reference evidence="5" key="1">
    <citation type="submission" date="2023-03" db="EMBL/GenBank/DDBJ databases">
        <title>Mating type loci evolution in Malassezia.</title>
        <authorList>
            <person name="Coelho M.A."/>
        </authorList>
    </citation>
    <scope>NUCLEOTIDE SEQUENCE</scope>
    <source>
        <strain evidence="5">CBS 9431</strain>
    </source>
</reference>
<dbReference type="GO" id="GO:0000390">
    <property type="term" value="P:spliceosomal complex disassembly"/>
    <property type="evidence" value="ECO:0007669"/>
    <property type="project" value="InterPro"/>
</dbReference>
<feature type="compositionally biased region" description="Basic and acidic residues" evidence="4">
    <location>
        <begin position="212"/>
        <end position="221"/>
    </location>
</feature>
<dbReference type="GO" id="GO:0003677">
    <property type="term" value="F:DNA binding"/>
    <property type="evidence" value="ECO:0007669"/>
    <property type="project" value="InterPro"/>
</dbReference>
<dbReference type="PANTHER" id="PTHR12214:SF0">
    <property type="entry name" value="LD29489P"/>
    <property type="match status" value="1"/>
</dbReference>
<feature type="region of interest" description="Disordered" evidence="4">
    <location>
        <begin position="1"/>
        <end position="167"/>
    </location>
</feature>
<evidence type="ECO:0000256" key="1">
    <source>
        <dbReference type="ARBA" id="ARBA00004123"/>
    </source>
</evidence>
<keyword evidence="2" id="KW-0539">Nucleus</keyword>
<feature type="compositionally biased region" description="Polar residues" evidence="4">
    <location>
        <begin position="8"/>
        <end position="21"/>
    </location>
</feature>
<dbReference type="InterPro" id="IPR028211">
    <property type="entry name" value="Ntr2"/>
</dbReference>
<accession>A0AAF0F016</accession>
<feature type="compositionally biased region" description="Basic and acidic residues" evidence="4">
    <location>
        <begin position="114"/>
        <end position="129"/>
    </location>
</feature>
<gene>
    <name evidence="5" type="ORF">MJAP1_000478</name>
</gene>
<sequence>MVDGARQSLLQSRYGDQTTHTRVAGPETIAAAKKKRAEQRRTQLLSARHSDEEDFVPLDTRPSRALATRGGDAVAAYDAYQGPHPESGLQREEDDLGSGEDEHAAYTGATERIPLGRDAERKRKQEQRKQMRSLIAEATGAPDEDEDIAIVVREPPRRAQPAAAKETTIHEPMALDVPDSILIRDEDEEERKEQEAWEEAQLSRMDMPGARQQREQREPSPHRPAPVPLTAAMPTPTSCLARLQAQIAHLDERTDEESQRRADAEAALQTLDRDEATLKAAVESAEAKSAWFADLDVFVETFAAFLDAKMPLLETLEHNAIALLVDRTVSRQRARALALEDALALFHGTSSASLWVPREKDEVLRPMNADGPGTAPVREARRAALGAVPDVSSQRLSPGELAHFQAGREELARDTVRLLDDTKAPEFRSPLAADESGAWHPRSLAARFHDWRARFPGEYDLAWGGLAVANAWEFFARYELVQWDPFWATGRDAPDEAQLHGPASGLEGFAFEHELSAYVDADPREEKKARGGDAEASATLVSNAVVPRLVALAEQAYDVWSAAETGAALTLVEQVSYLLDASGWRFQSLVRAFLVPFEKQIEVLRGALRAPVTTPGLAIHPGLASGRRYVVEELAALALNLGRWSVYWLGPHALDWSASERGTYEQLVDRLLGEILWPILVDSREFGGQQAAAMLVTRLPKAALPSDVRGRYEALAYNDTP</sequence>
<keyword evidence="6" id="KW-1185">Reference proteome</keyword>
<dbReference type="InterPro" id="IPR012890">
    <property type="entry name" value="GCFC2-like"/>
</dbReference>
<dbReference type="Pfam" id="PF15458">
    <property type="entry name" value="NTR2"/>
    <property type="match status" value="1"/>
</dbReference>
<keyword evidence="3" id="KW-0175">Coiled coil</keyword>
<evidence type="ECO:0000256" key="4">
    <source>
        <dbReference type="SAM" id="MobiDB-lite"/>
    </source>
</evidence>
<name>A0AAF0F016_9BASI</name>
<evidence type="ECO:0000256" key="3">
    <source>
        <dbReference type="SAM" id="Coils"/>
    </source>
</evidence>
<comment type="subcellular location">
    <subcellularLocation>
        <location evidence="1">Nucleus</location>
    </subcellularLocation>
</comment>
<evidence type="ECO:0000313" key="6">
    <source>
        <dbReference type="Proteomes" id="UP001217754"/>
    </source>
</evidence>
<evidence type="ECO:0000256" key="2">
    <source>
        <dbReference type="ARBA" id="ARBA00023242"/>
    </source>
</evidence>
<feature type="coiled-coil region" evidence="3">
    <location>
        <begin position="240"/>
        <end position="288"/>
    </location>
</feature>
<proteinExistence type="predicted"/>
<dbReference type="GO" id="GO:0071008">
    <property type="term" value="C:U2-type post-mRNA release spliceosomal complex"/>
    <property type="evidence" value="ECO:0007669"/>
    <property type="project" value="InterPro"/>
</dbReference>
<dbReference type="Proteomes" id="UP001217754">
    <property type="component" value="Chromosome 1"/>
</dbReference>
<dbReference type="RefSeq" id="XP_060120431.1">
    <property type="nucleotide sequence ID" value="XM_060264448.1"/>
</dbReference>
<feature type="region of interest" description="Disordered" evidence="4">
    <location>
        <begin position="187"/>
        <end position="233"/>
    </location>
</feature>